<dbReference type="SUPFAM" id="SSF53098">
    <property type="entry name" value="Ribonuclease H-like"/>
    <property type="match status" value="1"/>
</dbReference>
<dbReference type="Pfam" id="PF00665">
    <property type="entry name" value="rve"/>
    <property type="match status" value="1"/>
</dbReference>
<accession>A0ABY7EQV7</accession>
<feature type="domain" description="Integrase catalytic" evidence="2">
    <location>
        <begin position="70"/>
        <end position="230"/>
    </location>
</feature>
<dbReference type="InterPro" id="IPR036397">
    <property type="entry name" value="RNaseH_sf"/>
</dbReference>
<dbReference type="InterPro" id="IPR000953">
    <property type="entry name" value="Chromo/chromo_shadow_dom"/>
</dbReference>
<dbReference type="InterPro" id="IPR016197">
    <property type="entry name" value="Chromo-like_dom_sf"/>
</dbReference>
<organism evidence="3 4">
    <name type="scientific">Mya arenaria</name>
    <name type="common">Soft-shell clam</name>
    <dbReference type="NCBI Taxonomy" id="6604"/>
    <lineage>
        <taxon>Eukaryota</taxon>
        <taxon>Metazoa</taxon>
        <taxon>Spiralia</taxon>
        <taxon>Lophotrochozoa</taxon>
        <taxon>Mollusca</taxon>
        <taxon>Bivalvia</taxon>
        <taxon>Autobranchia</taxon>
        <taxon>Heteroconchia</taxon>
        <taxon>Euheterodonta</taxon>
        <taxon>Imparidentia</taxon>
        <taxon>Neoheterodontei</taxon>
        <taxon>Myida</taxon>
        <taxon>Myoidea</taxon>
        <taxon>Myidae</taxon>
        <taxon>Mya</taxon>
    </lineage>
</organism>
<dbReference type="PROSITE" id="PS50994">
    <property type="entry name" value="INTEGRASE"/>
    <property type="match status" value="1"/>
</dbReference>
<evidence type="ECO:0000313" key="3">
    <source>
        <dbReference type="EMBL" id="WAR11519.1"/>
    </source>
</evidence>
<dbReference type="PANTHER" id="PTHR46585:SF1">
    <property type="entry name" value="CHROMO DOMAIN-CONTAINING PROTEIN"/>
    <property type="match status" value="1"/>
</dbReference>
<dbReference type="PANTHER" id="PTHR46585">
    <property type="entry name" value="INTEGRASE CORE DOMAIN CONTAINING PROTEIN"/>
    <property type="match status" value="1"/>
</dbReference>
<dbReference type="Pfam" id="PF00385">
    <property type="entry name" value="Chromo"/>
    <property type="match status" value="1"/>
</dbReference>
<dbReference type="Proteomes" id="UP001164746">
    <property type="component" value="Chromosome 8"/>
</dbReference>
<dbReference type="SUPFAM" id="SSF54160">
    <property type="entry name" value="Chromo domain-like"/>
    <property type="match status" value="1"/>
</dbReference>
<dbReference type="Gene3D" id="3.30.420.10">
    <property type="entry name" value="Ribonuclease H-like superfamily/Ribonuclease H"/>
    <property type="match status" value="1"/>
</dbReference>
<dbReference type="InterPro" id="IPR001584">
    <property type="entry name" value="Integrase_cat-core"/>
</dbReference>
<name>A0ABY7EQV7_MYAAR</name>
<gene>
    <name evidence="3" type="ORF">MAR_025699</name>
</gene>
<sequence length="368" mass="43870">MDDWKEYLKNIYYNPKHAAAFAGPQKLYKVVKNEGKFNIGMHRIRRFLHDQESYSLHKPVRRRFQRNYVVSAGKDDLWMADLIDMVKFADWNQGFKYILLVIDTFSKYVWLQPLKYKTGDEVARAFEKIFTTSNRSPTKLITDKGQEFRAKKVQNLMKKKEVHYFPTQNETKASTSERAILTIKTRLMRYFSYKETATFLPVIQDIADSYNKTHHRTIGMRPVDVKATNQEEVRLATYFTRNPKSRKQGPKLKPFKLKMGDFVRISHLRNVFTRAYDETYTGEVFKVHKRYNRGTLPVYRLRDLQDEDITGTFYESELQKTSYNENSAFKIEKILKTKGKGLNQQYFVKWKYYPRKFNSWIKASDFDL</sequence>
<feature type="domain" description="Chromo" evidence="1">
    <location>
        <begin position="329"/>
        <end position="368"/>
    </location>
</feature>
<dbReference type="Gene3D" id="2.40.50.40">
    <property type="match status" value="1"/>
</dbReference>
<keyword evidence="4" id="KW-1185">Reference proteome</keyword>
<protein>
    <submittedName>
        <fullName evidence="3">YMD3-like protein</fullName>
    </submittedName>
</protein>
<dbReference type="PROSITE" id="PS50013">
    <property type="entry name" value="CHROMO_2"/>
    <property type="match status" value="1"/>
</dbReference>
<evidence type="ECO:0000313" key="4">
    <source>
        <dbReference type="Proteomes" id="UP001164746"/>
    </source>
</evidence>
<evidence type="ECO:0000259" key="2">
    <source>
        <dbReference type="PROSITE" id="PS50994"/>
    </source>
</evidence>
<evidence type="ECO:0000259" key="1">
    <source>
        <dbReference type="PROSITE" id="PS50013"/>
    </source>
</evidence>
<dbReference type="InterPro" id="IPR023780">
    <property type="entry name" value="Chromo_domain"/>
</dbReference>
<dbReference type="InterPro" id="IPR012337">
    <property type="entry name" value="RNaseH-like_sf"/>
</dbReference>
<reference evidence="3" key="1">
    <citation type="submission" date="2022-11" db="EMBL/GenBank/DDBJ databases">
        <title>Centuries of genome instability and evolution in soft-shell clam transmissible cancer (bioRxiv).</title>
        <authorList>
            <person name="Hart S.F.M."/>
            <person name="Yonemitsu M.A."/>
            <person name="Giersch R.M."/>
            <person name="Beal B.F."/>
            <person name="Arriagada G."/>
            <person name="Davis B.W."/>
            <person name="Ostrander E.A."/>
            <person name="Goff S.P."/>
            <person name="Metzger M.J."/>
        </authorList>
    </citation>
    <scope>NUCLEOTIDE SEQUENCE</scope>
    <source>
        <strain evidence="3">MELC-2E11</strain>
        <tissue evidence="3">Siphon/mantle</tissue>
    </source>
</reference>
<proteinExistence type="predicted"/>
<dbReference type="EMBL" id="CP111019">
    <property type="protein sequence ID" value="WAR11519.1"/>
    <property type="molecule type" value="Genomic_DNA"/>
</dbReference>